<accession>A0AAN7W2E9</accession>
<dbReference type="AlphaFoldDB" id="A0AAN7W2E9"/>
<name>A0AAN7W2E9_9PEZI</name>
<evidence type="ECO:0000313" key="2">
    <source>
        <dbReference type="Proteomes" id="UP001310594"/>
    </source>
</evidence>
<comment type="caution">
    <text evidence="1">The sequence shown here is derived from an EMBL/GenBank/DDBJ whole genome shotgun (WGS) entry which is preliminary data.</text>
</comment>
<proteinExistence type="predicted"/>
<gene>
    <name evidence="1" type="ORF">LTR97_009749</name>
</gene>
<dbReference type="Proteomes" id="UP001310594">
    <property type="component" value="Unassembled WGS sequence"/>
</dbReference>
<dbReference type="EMBL" id="JAVRQU010000016">
    <property type="protein sequence ID" value="KAK5694128.1"/>
    <property type="molecule type" value="Genomic_DNA"/>
</dbReference>
<organism evidence="1 2">
    <name type="scientific">Elasticomyces elasticus</name>
    <dbReference type="NCBI Taxonomy" id="574655"/>
    <lineage>
        <taxon>Eukaryota</taxon>
        <taxon>Fungi</taxon>
        <taxon>Dikarya</taxon>
        <taxon>Ascomycota</taxon>
        <taxon>Pezizomycotina</taxon>
        <taxon>Dothideomycetes</taxon>
        <taxon>Dothideomycetidae</taxon>
        <taxon>Mycosphaerellales</taxon>
        <taxon>Teratosphaeriaceae</taxon>
        <taxon>Elasticomyces</taxon>
    </lineage>
</organism>
<sequence>MNASYITPQPTVYVKRLNAGAVFDDLKLRSKGLWKDQQEVAEILVNSIYNAGVKVAFGVASAKIDAMFDKLRDHSEIKLIP</sequence>
<evidence type="ECO:0000313" key="1">
    <source>
        <dbReference type="EMBL" id="KAK5694128.1"/>
    </source>
</evidence>
<reference evidence="1" key="1">
    <citation type="submission" date="2023-08" db="EMBL/GenBank/DDBJ databases">
        <title>Black Yeasts Isolated from many extreme environments.</title>
        <authorList>
            <person name="Coleine C."/>
            <person name="Stajich J.E."/>
            <person name="Selbmann L."/>
        </authorList>
    </citation>
    <scope>NUCLEOTIDE SEQUENCE</scope>
    <source>
        <strain evidence="1">CCFEE 5810</strain>
    </source>
</reference>
<protein>
    <submittedName>
        <fullName evidence="1">Uncharacterized protein</fullName>
    </submittedName>
</protein>